<comment type="caution">
    <text evidence="1">The sequence shown here is derived from an EMBL/GenBank/DDBJ whole genome shotgun (WGS) entry which is preliminary data.</text>
</comment>
<dbReference type="InParanoid" id="A0A1V9XF38"/>
<sequence>MLAISRRRANVSRRYGRVLTYQLTGVLGCSWELLPRLRVRSMLYSVSTSLSAGYDCSCLFRPDHVWLETRAVCFRRSIVVGDCVCAVSRREWCVSGQVSSQLEQE</sequence>
<evidence type="ECO:0000313" key="1">
    <source>
        <dbReference type="EMBL" id="OQR71978.1"/>
    </source>
</evidence>
<name>A0A1V9XF38_9ACAR</name>
<keyword evidence="2" id="KW-1185">Reference proteome</keyword>
<dbReference type="PROSITE" id="PS51257">
    <property type="entry name" value="PROKAR_LIPOPROTEIN"/>
    <property type="match status" value="1"/>
</dbReference>
<reference evidence="1 2" key="1">
    <citation type="journal article" date="2017" name="Gigascience">
        <title>Draft genome of the honey bee ectoparasitic mite, Tropilaelaps mercedesae, is shaped by the parasitic life history.</title>
        <authorList>
            <person name="Dong X."/>
            <person name="Armstrong S.D."/>
            <person name="Xia D."/>
            <person name="Makepeace B.L."/>
            <person name="Darby A.C."/>
            <person name="Kadowaki T."/>
        </authorList>
    </citation>
    <scope>NUCLEOTIDE SEQUENCE [LARGE SCALE GENOMIC DNA]</scope>
    <source>
        <strain evidence="1">Wuxi-XJTLU</strain>
    </source>
</reference>
<proteinExistence type="predicted"/>
<gene>
    <name evidence="1" type="ORF">BIW11_03868</name>
</gene>
<dbReference type="EMBL" id="MNPL01012927">
    <property type="protein sequence ID" value="OQR71978.1"/>
    <property type="molecule type" value="Genomic_DNA"/>
</dbReference>
<dbReference type="Proteomes" id="UP000192247">
    <property type="component" value="Unassembled WGS sequence"/>
</dbReference>
<organism evidence="1 2">
    <name type="scientific">Tropilaelaps mercedesae</name>
    <dbReference type="NCBI Taxonomy" id="418985"/>
    <lineage>
        <taxon>Eukaryota</taxon>
        <taxon>Metazoa</taxon>
        <taxon>Ecdysozoa</taxon>
        <taxon>Arthropoda</taxon>
        <taxon>Chelicerata</taxon>
        <taxon>Arachnida</taxon>
        <taxon>Acari</taxon>
        <taxon>Parasitiformes</taxon>
        <taxon>Mesostigmata</taxon>
        <taxon>Gamasina</taxon>
        <taxon>Dermanyssoidea</taxon>
        <taxon>Laelapidae</taxon>
        <taxon>Tropilaelaps</taxon>
    </lineage>
</organism>
<dbReference type="AlphaFoldDB" id="A0A1V9XF38"/>
<protein>
    <submittedName>
        <fullName evidence="1">Uncharacterized protein</fullName>
    </submittedName>
</protein>
<accession>A0A1V9XF38</accession>
<evidence type="ECO:0000313" key="2">
    <source>
        <dbReference type="Proteomes" id="UP000192247"/>
    </source>
</evidence>